<keyword evidence="2" id="KW-1185">Reference proteome</keyword>
<evidence type="ECO:0000313" key="2">
    <source>
        <dbReference type="Proteomes" id="UP000027920"/>
    </source>
</evidence>
<reference evidence="1 2" key="1">
    <citation type="submission" date="2013-03" db="EMBL/GenBank/DDBJ databases">
        <title>The Genome Sequence of Exophiala aquamarina CBS 119918.</title>
        <authorList>
            <consortium name="The Broad Institute Genomics Platform"/>
            <person name="Cuomo C."/>
            <person name="de Hoog S."/>
            <person name="Gorbushina A."/>
            <person name="Walker B."/>
            <person name="Young S.K."/>
            <person name="Zeng Q."/>
            <person name="Gargeya S."/>
            <person name="Fitzgerald M."/>
            <person name="Haas B."/>
            <person name="Abouelleil A."/>
            <person name="Allen A.W."/>
            <person name="Alvarado L."/>
            <person name="Arachchi H.M."/>
            <person name="Berlin A.M."/>
            <person name="Chapman S.B."/>
            <person name="Gainer-Dewar J."/>
            <person name="Goldberg J."/>
            <person name="Griggs A."/>
            <person name="Gujja S."/>
            <person name="Hansen M."/>
            <person name="Howarth C."/>
            <person name="Imamovic A."/>
            <person name="Ireland A."/>
            <person name="Larimer J."/>
            <person name="McCowan C."/>
            <person name="Murphy C."/>
            <person name="Pearson M."/>
            <person name="Poon T.W."/>
            <person name="Priest M."/>
            <person name="Roberts A."/>
            <person name="Saif S."/>
            <person name="Shea T."/>
            <person name="Sisk P."/>
            <person name="Sykes S."/>
            <person name="Wortman J."/>
            <person name="Nusbaum C."/>
            <person name="Birren B."/>
        </authorList>
    </citation>
    <scope>NUCLEOTIDE SEQUENCE [LARGE SCALE GENOMIC DNA]</scope>
    <source>
        <strain evidence="1 2">CBS 119918</strain>
    </source>
</reference>
<dbReference type="EMBL" id="AMGV01000001">
    <property type="protein sequence ID" value="KEF62381.1"/>
    <property type="molecule type" value="Genomic_DNA"/>
</dbReference>
<gene>
    <name evidence="1" type="ORF">A1O9_00353</name>
</gene>
<proteinExistence type="predicted"/>
<dbReference type="InterPro" id="IPR016181">
    <property type="entry name" value="Acyl_CoA_acyltransferase"/>
</dbReference>
<evidence type="ECO:0008006" key="3">
    <source>
        <dbReference type="Google" id="ProtNLM"/>
    </source>
</evidence>
<dbReference type="HOGENOM" id="CLU_2038063_0_0_1"/>
<dbReference type="RefSeq" id="XP_013264971.1">
    <property type="nucleotide sequence ID" value="XM_013409517.1"/>
</dbReference>
<dbReference type="VEuPathDB" id="FungiDB:A1O9_00353"/>
<dbReference type="Gene3D" id="3.40.630.30">
    <property type="match status" value="1"/>
</dbReference>
<protein>
    <recommendedName>
        <fullName evidence="3">N-acetyltransferase domain-containing protein</fullName>
    </recommendedName>
</protein>
<sequence>MAYLYEQAQDDIQKATIVVVKEHETGEVVGSAILYHPDSILGRLFPLENGRMGGVTGMMISDNRQPELIAQALLVGAAEQLKEREFAGCCVFLADQEPLRKMLTELGFQKVYEFLGMEQQV</sequence>
<dbReference type="AlphaFoldDB" id="A0A072PR90"/>
<evidence type="ECO:0000313" key="1">
    <source>
        <dbReference type="EMBL" id="KEF62381.1"/>
    </source>
</evidence>
<name>A0A072PR90_9EURO</name>
<accession>A0A072PR90</accession>
<dbReference type="SUPFAM" id="SSF55729">
    <property type="entry name" value="Acyl-CoA N-acyltransferases (Nat)"/>
    <property type="match status" value="1"/>
</dbReference>
<comment type="caution">
    <text evidence="1">The sequence shown here is derived from an EMBL/GenBank/DDBJ whole genome shotgun (WGS) entry which is preliminary data.</text>
</comment>
<dbReference type="GeneID" id="25275305"/>
<dbReference type="Proteomes" id="UP000027920">
    <property type="component" value="Unassembled WGS sequence"/>
</dbReference>
<organism evidence="1 2">
    <name type="scientific">Exophiala aquamarina CBS 119918</name>
    <dbReference type="NCBI Taxonomy" id="1182545"/>
    <lineage>
        <taxon>Eukaryota</taxon>
        <taxon>Fungi</taxon>
        <taxon>Dikarya</taxon>
        <taxon>Ascomycota</taxon>
        <taxon>Pezizomycotina</taxon>
        <taxon>Eurotiomycetes</taxon>
        <taxon>Chaetothyriomycetidae</taxon>
        <taxon>Chaetothyriales</taxon>
        <taxon>Herpotrichiellaceae</taxon>
        <taxon>Exophiala</taxon>
    </lineage>
</organism>